<accession>A0ACB9V9X6</accession>
<proteinExistence type="predicted"/>
<protein>
    <submittedName>
        <fullName evidence="1">Uncharacterized protein</fullName>
    </submittedName>
</protein>
<gene>
    <name evidence="1" type="ORF">MJG53_004313</name>
</gene>
<evidence type="ECO:0000313" key="1">
    <source>
        <dbReference type="EMBL" id="KAI4586526.1"/>
    </source>
</evidence>
<reference evidence="1" key="1">
    <citation type="submission" date="2022-03" db="EMBL/GenBank/DDBJ databases">
        <title>Genomic analyses of argali, domestic sheep and their hybrids provide insights into chromosomal evolution, heterosis and genetic basis of agronomic traits.</title>
        <authorList>
            <person name="Li M."/>
        </authorList>
    </citation>
    <scope>NUCLEOTIDE SEQUENCE</scope>
    <source>
        <strain evidence="1">F1 hybrid</strain>
    </source>
</reference>
<dbReference type="EMBL" id="CM043028">
    <property type="protein sequence ID" value="KAI4586526.1"/>
    <property type="molecule type" value="Genomic_DNA"/>
</dbReference>
<dbReference type="Proteomes" id="UP001057279">
    <property type="component" value="Linkage Group LG03"/>
</dbReference>
<keyword evidence="2" id="KW-1185">Reference proteome</keyword>
<name>A0ACB9V9X6_9CETA</name>
<comment type="caution">
    <text evidence="1">The sequence shown here is derived from an EMBL/GenBank/DDBJ whole genome shotgun (WGS) entry which is preliminary data.</text>
</comment>
<evidence type="ECO:0000313" key="2">
    <source>
        <dbReference type="Proteomes" id="UP001057279"/>
    </source>
</evidence>
<organism evidence="1 2">
    <name type="scientific">Ovis ammon polii x Ovis aries</name>
    <dbReference type="NCBI Taxonomy" id="2918886"/>
    <lineage>
        <taxon>Eukaryota</taxon>
        <taxon>Metazoa</taxon>
        <taxon>Chordata</taxon>
        <taxon>Craniata</taxon>
        <taxon>Vertebrata</taxon>
        <taxon>Euteleostomi</taxon>
        <taxon>Mammalia</taxon>
        <taxon>Eutheria</taxon>
        <taxon>Laurasiatheria</taxon>
        <taxon>Artiodactyla</taxon>
        <taxon>Ruminantia</taxon>
        <taxon>Pecora</taxon>
        <taxon>Bovidae</taxon>
        <taxon>Caprinae</taxon>
        <taxon>Ovis</taxon>
    </lineage>
</organism>
<sequence length="1201" mass="137323">MPEAWLLPIGQSWPLFPNQMVPRAPLTRDRPFAWVVLASKGNRPVNVSAELIPTCGEVARNHFRILESVYSVTRGSGSHGNEFSTFSVSTRGVTLGMIPERLFTVSFLFGSASRLYITPTLTHTPVSDKNTAFLTASYRQVPLHRLQINREGQKEQVAKGTLESLICALFAVTHVIVSIRRRHSGERFQSVYSKHNEEKVVEAEEVGGCTRTEIVLFKGYIISEQSEMKANESEDRSGTMPLKTWDEEKEEMLSSGCLTDEERLKIGMLKAKIISKGLPVRLYRDLHELDFKHNFERFYHEEFTEKCKEVFVISKESSKIFEILERFALKDMESDFNSPAAHSSLDSVLRINPLPAYKSILLLSGERGCGKSTLLANWVNYFKKKYPNMLLIPHFVGSTCESSDIMSVIHYFITELQYKHYGTQLETDILNEDANILAFSLLVDMFIASINVKPCILVLDGIEELAGIYGISGEKVKDISWLPGSLSPHCKLIMSTISSSLSYKSLCARPDVRTVELVSTVDKEAQLRIFREYLSFSNRDPFRQSRYSLRKKTNLSPLKLTILANEYQECRIYRNEFQCLKEYLGAASIQELWGLILKRWVEDYSWALKQKKANSDTVASGEGLDGWVSDTLCLLSISHCGLAEDEIYQLLDMLGYKGHYKVTTLHWAAFRNATRHWLQEKPNGLLYFRHQSLRSAVEHKLLGVITPVRESSPYSFQDPVNHKKTHFHRILVKYFQRQTDFWRVYQELPWHLKMSGCWEDLSSFLSSPSITDFITKTQSPSFWTRLHLIHYWNVLSEMGYDATEAYLLTAAKIKADQCQKMKKRCTLSVLECRLFKVTAADKCRLIFFIARFLKLLGKTREAEELFLSIENMLLQSQSTTTMLPRVQNAIGELCLEIGMTQEGFQYFQKAWFNLMEFSSRNLKDNQDLVKQKGRVLNNLAKSATEEYLKENHILQCATEMSSSLDSNPCDQATMKYTEGVLTLLREIEWTRGRRCWPQGMSQQSSEGLRRGASFLEHLLKLSYHNAQSSDTVSSAMCTKADKLQGAKSLDLVAQTISDKSKHASGQGKKPLRPIVSISAVEKTRWKTQSNVEIWNGPEKEAVKKKKDYSSKTLPLGKMGGVVKLSRQRILSTKSESEKGLINANYQHPLVESVSANNPWKPVSELISEKWLFHRPDYSSVSRKCFLQRRSQFETKLMEDLI</sequence>